<sequence length="252" mass="28775">MPQMPIYAVVVTEDPEGIGLLRKFEEENAVILNIAAEAANVTEGISAIASRRPDLIFLDGSVDVAAFFMQLDKQGFAVPKVIMMSAEAHDAVEAFRHNAVDFIMKPLEFNLLMMSMYKVIRRIEMERAMQKQNVEKVSAEAKNEAKGFVAVSSLDKIELLRMSDILFCKSEGKYTVFHLADGRKIMSSRNLGEYSKILDYNFFFRVHHSYVVNLLHIRQIVKKDGYFCEFANGITVPVATRRQEEFQRFMKL</sequence>
<dbReference type="Pfam" id="PF00072">
    <property type="entry name" value="Response_reg"/>
    <property type="match status" value="1"/>
</dbReference>
<name>A0A2S0RE64_9FLAO</name>
<dbReference type="GO" id="GO:0000156">
    <property type="term" value="F:phosphorelay response regulator activity"/>
    <property type="evidence" value="ECO:0007669"/>
    <property type="project" value="InterPro"/>
</dbReference>
<feature type="modified residue" description="4-aspartylphosphate" evidence="1">
    <location>
        <position position="59"/>
    </location>
</feature>
<dbReference type="GO" id="GO:0003677">
    <property type="term" value="F:DNA binding"/>
    <property type="evidence" value="ECO:0007669"/>
    <property type="project" value="UniProtKB-KW"/>
</dbReference>
<gene>
    <name evidence="4" type="ORF">HYN48_07375</name>
</gene>
<dbReference type="InterPro" id="IPR007492">
    <property type="entry name" value="LytTR_DNA-bd_dom"/>
</dbReference>
<evidence type="ECO:0000259" key="2">
    <source>
        <dbReference type="PROSITE" id="PS50110"/>
    </source>
</evidence>
<feature type="domain" description="HTH LytTR-type" evidence="3">
    <location>
        <begin position="149"/>
        <end position="252"/>
    </location>
</feature>
<dbReference type="Pfam" id="PF04397">
    <property type="entry name" value="LytTR"/>
    <property type="match status" value="1"/>
</dbReference>
<feature type="domain" description="Response regulatory" evidence="2">
    <location>
        <begin position="7"/>
        <end position="120"/>
    </location>
</feature>
<dbReference type="Gene3D" id="3.40.50.2300">
    <property type="match status" value="1"/>
</dbReference>
<dbReference type="Proteomes" id="UP000244193">
    <property type="component" value="Chromosome"/>
</dbReference>
<dbReference type="PANTHER" id="PTHR37299">
    <property type="entry name" value="TRANSCRIPTIONAL REGULATOR-RELATED"/>
    <property type="match status" value="1"/>
</dbReference>
<proteinExistence type="predicted"/>
<keyword evidence="5" id="KW-1185">Reference proteome</keyword>
<evidence type="ECO:0000313" key="4">
    <source>
        <dbReference type="EMBL" id="AWA29914.1"/>
    </source>
</evidence>
<accession>A0A2S0RE64</accession>
<dbReference type="AlphaFoldDB" id="A0A2S0RE64"/>
<dbReference type="Gene3D" id="2.40.50.1020">
    <property type="entry name" value="LytTr DNA-binding domain"/>
    <property type="match status" value="1"/>
</dbReference>
<dbReference type="EMBL" id="CP028811">
    <property type="protein sequence ID" value="AWA29914.1"/>
    <property type="molecule type" value="Genomic_DNA"/>
</dbReference>
<reference evidence="4 5" key="1">
    <citation type="submission" date="2018-04" db="EMBL/GenBank/DDBJ databases">
        <title>Genome sequencing of Flavobacterium sp. HYN0048.</title>
        <authorList>
            <person name="Yi H."/>
            <person name="Baek C."/>
        </authorList>
    </citation>
    <scope>NUCLEOTIDE SEQUENCE [LARGE SCALE GENOMIC DNA]</scope>
    <source>
        <strain evidence="4 5">HYN0048</strain>
    </source>
</reference>
<dbReference type="InterPro" id="IPR046947">
    <property type="entry name" value="LytR-like"/>
</dbReference>
<dbReference type="OrthoDB" id="2168082at2"/>
<protein>
    <submittedName>
        <fullName evidence="4">DNA-binding response regulator</fullName>
    </submittedName>
</protein>
<evidence type="ECO:0000256" key="1">
    <source>
        <dbReference type="PROSITE-ProRule" id="PRU00169"/>
    </source>
</evidence>
<keyword evidence="1" id="KW-0597">Phosphoprotein</keyword>
<dbReference type="PANTHER" id="PTHR37299:SF1">
    <property type="entry name" value="STAGE 0 SPORULATION PROTEIN A HOMOLOG"/>
    <property type="match status" value="1"/>
</dbReference>
<evidence type="ECO:0000313" key="5">
    <source>
        <dbReference type="Proteomes" id="UP000244193"/>
    </source>
</evidence>
<evidence type="ECO:0000259" key="3">
    <source>
        <dbReference type="PROSITE" id="PS50930"/>
    </source>
</evidence>
<dbReference type="RefSeq" id="WP_108370498.1">
    <property type="nucleotide sequence ID" value="NZ_CP028811.1"/>
</dbReference>
<keyword evidence="4" id="KW-0238">DNA-binding</keyword>
<dbReference type="KEGG" id="fmg:HYN48_07375"/>
<dbReference type="PROSITE" id="PS50930">
    <property type="entry name" value="HTH_LYTTR"/>
    <property type="match status" value="1"/>
</dbReference>
<dbReference type="PROSITE" id="PS50110">
    <property type="entry name" value="RESPONSE_REGULATORY"/>
    <property type="match status" value="1"/>
</dbReference>
<dbReference type="InterPro" id="IPR011006">
    <property type="entry name" value="CheY-like_superfamily"/>
</dbReference>
<dbReference type="SMART" id="SM00850">
    <property type="entry name" value="LytTR"/>
    <property type="match status" value="1"/>
</dbReference>
<dbReference type="InterPro" id="IPR001789">
    <property type="entry name" value="Sig_transdc_resp-reg_receiver"/>
</dbReference>
<dbReference type="SUPFAM" id="SSF52172">
    <property type="entry name" value="CheY-like"/>
    <property type="match status" value="1"/>
</dbReference>
<organism evidence="4 5">
    <name type="scientific">Flavobacterium magnum</name>
    <dbReference type="NCBI Taxonomy" id="2162713"/>
    <lineage>
        <taxon>Bacteria</taxon>
        <taxon>Pseudomonadati</taxon>
        <taxon>Bacteroidota</taxon>
        <taxon>Flavobacteriia</taxon>
        <taxon>Flavobacteriales</taxon>
        <taxon>Flavobacteriaceae</taxon>
        <taxon>Flavobacterium</taxon>
    </lineage>
</organism>